<sequence>MHVHHLSTIHIGMSIQKARQPCQPYPHDLFDHCTLQFTTITHRTSQMLSTYSLRPHQDRPQHIKLNPTSIVSSIHDPPYT</sequence>
<accession>A0A9W4U301</accession>
<feature type="region of interest" description="Disordered" evidence="1">
    <location>
        <begin position="55"/>
        <end position="80"/>
    </location>
</feature>
<name>A0A9W4U301_9PLEO</name>
<reference evidence="2" key="1">
    <citation type="submission" date="2023-01" db="EMBL/GenBank/DDBJ databases">
        <authorList>
            <person name="Van Ghelder C."/>
            <person name="Rancurel C."/>
        </authorList>
    </citation>
    <scope>NUCLEOTIDE SEQUENCE</scope>
    <source>
        <strain evidence="2">CNCM I-4278</strain>
    </source>
</reference>
<evidence type="ECO:0000256" key="1">
    <source>
        <dbReference type="SAM" id="MobiDB-lite"/>
    </source>
</evidence>
<comment type="caution">
    <text evidence="2">The sequence shown here is derived from an EMBL/GenBank/DDBJ whole genome shotgun (WGS) entry which is preliminary data.</text>
</comment>
<evidence type="ECO:0000313" key="2">
    <source>
        <dbReference type="EMBL" id="CAI6259434.1"/>
    </source>
</evidence>
<dbReference type="Proteomes" id="UP001152607">
    <property type="component" value="Unassembled WGS sequence"/>
</dbReference>
<gene>
    <name evidence="2" type="ORF">PDIGIT_LOCUS1286</name>
</gene>
<dbReference type="EMBL" id="CAOQHR010000001">
    <property type="protein sequence ID" value="CAI6259434.1"/>
    <property type="molecule type" value="Genomic_DNA"/>
</dbReference>
<proteinExistence type="predicted"/>
<protein>
    <submittedName>
        <fullName evidence="2">Uncharacterized protein</fullName>
    </submittedName>
</protein>
<organism evidence="2 3">
    <name type="scientific">Periconia digitata</name>
    <dbReference type="NCBI Taxonomy" id="1303443"/>
    <lineage>
        <taxon>Eukaryota</taxon>
        <taxon>Fungi</taxon>
        <taxon>Dikarya</taxon>
        <taxon>Ascomycota</taxon>
        <taxon>Pezizomycotina</taxon>
        <taxon>Dothideomycetes</taxon>
        <taxon>Pleosporomycetidae</taxon>
        <taxon>Pleosporales</taxon>
        <taxon>Massarineae</taxon>
        <taxon>Periconiaceae</taxon>
        <taxon>Periconia</taxon>
    </lineage>
</organism>
<keyword evidence="3" id="KW-1185">Reference proteome</keyword>
<dbReference type="AlphaFoldDB" id="A0A9W4U301"/>
<evidence type="ECO:0000313" key="3">
    <source>
        <dbReference type="Proteomes" id="UP001152607"/>
    </source>
</evidence>